<organism evidence="3 4">
    <name type="scientific">Actinomadura craniellae</name>
    <dbReference type="NCBI Taxonomy" id="2231787"/>
    <lineage>
        <taxon>Bacteria</taxon>
        <taxon>Bacillati</taxon>
        <taxon>Actinomycetota</taxon>
        <taxon>Actinomycetes</taxon>
        <taxon>Streptosporangiales</taxon>
        <taxon>Thermomonosporaceae</taxon>
        <taxon>Actinomadura</taxon>
    </lineage>
</organism>
<dbReference type="InterPro" id="IPR032465">
    <property type="entry name" value="ACMSD"/>
</dbReference>
<keyword evidence="4" id="KW-1185">Reference proteome</keyword>
<dbReference type="InterPro" id="IPR006680">
    <property type="entry name" value="Amidohydro-rel"/>
</dbReference>
<proteinExistence type="predicted"/>
<dbReference type="Gene3D" id="3.20.20.140">
    <property type="entry name" value="Metal-dependent hydrolases"/>
    <property type="match status" value="1"/>
</dbReference>
<gene>
    <name evidence="3" type="ORF">DPM19_23995</name>
</gene>
<dbReference type="GO" id="GO:0019748">
    <property type="term" value="P:secondary metabolic process"/>
    <property type="evidence" value="ECO:0007669"/>
    <property type="project" value="TreeGrafter"/>
</dbReference>
<feature type="domain" description="Amidohydrolase-related" evidence="2">
    <location>
        <begin position="124"/>
        <end position="390"/>
    </location>
</feature>
<evidence type="ECO:0000313" key="3">
    <source>
        <dbReference type="EMBL" id="RAY12769.1"/>
    </source>
</evidence>
<dbReference type="InterPro" id="IPR032466">
    <property type="entry name" value="Metal_Hydrolase"/>
</dbReference>
<accession>A0A365H149</accession>
<dbReference type="GO" id="GO:0005737">
    <property type="term" value="C:cytoplasm"/>
    <property type="evidence" value="ECO:0007669"/>
    <property type="project" value="TreeGrafter"/>
</dbReference>
<reference evidence="3 4" key="1">
    <citation type="submission" date="2018-06" db="EMBL/GenBank/DDBJ databases">
        <title>Actinomadura craniellae sp. nov. isolated from marine sponge Craniella sp.</title>
        <authorList>
            <person name="Li L."/>
            <person name="Xu Q.H."/>
            <person name="Lin H.W."/>
            <person name="Lu Y.H."/>
        </authorList>
    </citation>
    <scope>NUCLEOTIDE SEQUENCE [LARGE SCALE GENOMIC DNA]</scope>
    <source>
        <strain evidence="3 4">LHW63021</strain>
    </source>
</reference>
<dbReference type="AlphaFoldDB" id="A0A365H149"/>
<dbReference type="GO" id="GO:0016831">
    <property type="term" value="F:carboxy-lyase activity"/>
    <property type="evidence" value="ECO:0007669"/>
    <property type="project" value="InterPro"/>
</dbReference>
<dbReference type="PANTHER" id="PTHR21240">
    <property type="entry name" value="2-AMINO-3-CARBOXYLMUCONATE-6-SEMIALDEHYDE DECARBOXYLASE"/>
    <property type="match status" value="1"/>
</dbReference>
<protein>
    <submittedName>
        <fullName evidence="3">Amidohydrolase</fullName>
    </submittedName>
</protein>
<evidence type="ECO:0000256" key="1">
    <source>
        <dbReference type="ARBA" id="ARBA00023239"/>
    </source>
</evidence>
<dbReference type="Pfam" id="PF04909">
    <property type="entry name" value="Amidohydro_2"/>
    <property type="match status" value="1"/>
</dbReference>
<evidence type="ECO:0000313" key="4">
    <source>
        <dbReference type="Proteomes" id="UP000251891"/>
    </source>
</evidence>
<dbReference type="Proteomes" id="UP000251891">
    <property type="component" value="Unassembled WGS sequence"/>
</dbReference>
<dbReference type="GO" id="GO:0016787">
    <property type="term" value="F:hydrolase activity"/>
    <property type="evidence" value="ECO:0007669"/>
    <property type="project" value="UniProtKB-KW"/>
</dbReference>
<keyword evidence="3" id="KW-0378">Hydrolase</keyword>
<dbReference type="SUPFAM" id="SSF51556">
    <property type="entry name" value="Metallo-dependent hydrolases"/>
    <property type="match status" value="1"/>
</dbReference>
<evidence type="ECO:0000259" key="2">
    <source>
        <dbReference type="Pfam" id="PF04909"/>
    </source>
</evidence>
<dbReference type="PANTHER" id="PTHR21240:SF28">
    <property type="entry name" value="ISO-OROTATE DECARBOXYLASE (EUROFUNG)"/>
    <property type="match status" value="1"/>
</dbReference>
<name>A0A365H149_9ACTN</name>
<comment type="caution">
    <text evidence="3">The sequence shown here is derived from an EMBL/GenBank/DDBJ whole genome shotgun (WGS) entry which is preliminary data.</text>
</comment>
<dbReference type="RefSeq" id="WP_111870376.1">
    <property type="nucleotide sequence ID" value="NZ_QLYX01000012.1"/>
</dbReference>
<sequence length="409" mass="45145">MEYPLIDADGHYYEPDDCFSRHIEARFKDETVRVERGADGLGRVFLRGGRTFMSVMPGDYASAPGALEGLFAGGVADGFTHREVINARDYPEFTQKPARLALLDEQGLEATIMLPTLGVAVEYDMRDDVELTYASLRAFNRWLEEDWGYGDDGRIFAVPMLSLLDIERAMTELHRVIDAGARLVHLCPGPIGGRSPADPLFDPFWATVAEAGIPVVFHVSNSGYNHFYGTYWSENPTNPSHLQSPLQWALCNTERPVVDTLIALTLHNLFGRHPDVRVVSIENGSSWLKPLFKTIDKAAALGRRGPMIGGKLPGEPSRALAEHLWVCPFPEDDVNELIDAIGADHVLFGSDYPHPEGLREPRDYIPRLAGCNAEITRKVLRGNTAGLLGLPDRAPASPVRLPEPRAGGR</sequence>
<dbReference type="EMBL" id="QLYX01000012">
    <property type="protein sequence ID" value="RAY12769.1"/>
    <property type="molecule type" value="Genomic_DNA"/>
</dbReference>
<dbReference type="OrthoDB" id="8673349at2"/>
<keyword evidence="1" id="KW-0456">Lyase</keyword>